<keyword evidence="4" id="KW-1185">Reference proteome</keyword>
<protein>
    <submittedName>
        <fullName evidence="2">Uncharacterized protein</fullName>
    </submittedName>
</protein>
<reference evidence="2 3" key="1">
    <citation type="submission" date="2018-01" db="EMBL/GenBank/DDBJ databases">
        <authorList>
            <person name="Clerissi C."/>
        </authorList>
    </citation>
    <scope>NUCLEOTIDE SEQUENCE [LARGE SCALE GENOMIC DNA]</scope>
    <source>
        <strain evidence="2">Cupriavidus oxalaticus LMG 2235</strain>
    </source>
</reference>
<dbReference type="EMBL" id="CP069812">
    <property type="protein sequence ID" value="QRQ95724.1"/>
    <property type="molecule type" value="Genomic_DNA"/>
</dbReference>
<dbReference type="Gene3D" id="3.40.190.10">
    <property type="entry name" value="Periplasmic binding protein-like II"/>
    <property type="match status" value="2"/>
</dbReference>
<dbReference type="SUPFAM" id="SSF53850">
    <property type="entry name" value="Periplasmic binding protein-like II"/>
    <property type="match status" value="1"/>
</dbReference>
<reference evidence="1 4" key="2">
    <citation type="submission" date="2021-02" db="EMBL/GenBank/DDBJ databases">
        <title>Complete Genome Sequence of Cupriavidus oxalaticus Strain Ox1, a Soil Oxalate-Degrading Species.</title>
        <authorList>
            <person name="Palmieri F."/>
            <person name="Udriet P."/>
            <person name="Deuasquier M."/>
            <person name="Beaudoing E."/>
            <person name="Johnson S.L."/>
            <person name="Davenport K.W."/>
            <person name="Chain P.S."/>
            <person name="Bindschedler S."/>
            <person name="Junier P."/>
        </authorList>
    </citation>
    <scope>NUCLEOTIDE SEQUENCE [LARGE SCALE GENOMIC DNA]</scope>
    <source>
        <strain evidence="1 4">Ox1</strain>
    </source>
</reference>
<dbReference type="Pfam" id="PF16868">
    <property type="entry name" value="NMT1_3"/>
    <property type="match status" value="1"/>
</dbReference>
<dbReference type="Proteomes" id="UP000256862">
    <property type="component" value="Chromosome CO2235"/>
</dbReference>
<dbReference type="InterPro" id="IPR011852">
    <property type="entry name" value="TRAP_TAXI"/>
</dbReference>
<dbReference type="AlphaFoldDB" id="A0A976BAL0"/>
<dbReference type="GeneID" id="303491858"/>
<dbReference type="OrthoDB" id="9780180at2"/>
<gene>
    <name evidence="2" type="ORF">CO2235_140093</name>
    <name evidence="1" type="ORF">JTE92_20075</name>
</gene>
<evidence type="ECO:0000313" key="3">
    <source>
        <dbReference type="Proteomes" id="UP000256862"/>
    </source>
</evidence>
<name>A0A976BAL0_9BURK</name>
<accession>A0A976BAL0</accession>
<organism evidence="2 3">
    <name type="scientific">Cupriavidus oxalaticus</name>
    <dbReference type="NCBI Taxonomy" id="96344"/>
    <lineage>
        <taxon>Bacteria</taxon>
        <taxon>Pseudomonadati</taxon>
        <taxon>Pseudomonadota</taxon>
        <taxon>Betaproteobacteria</taxon>
        <taxon>Burkholderiales</taxon>
        <taxon>Burkholderiaceae</taxon>
        <taxon>Cupriavidus</taxon>
    </lineage>
</organism>
<proteinExistence type="predicted"/>
<dbReference type="PANTHER" id="PTHR42941:SF1">
    <property type="entry name" value="SLL1037 PROTEIN"/>
    <property type="match status" value="1"/>
</dbReference>
<dbReference type="EMBL" id="OGUS01000114">
    <property type="protein sequence ID" value="SPC12292.1"/>
    <property type="molecule type" value="Genomic_DNA"/>
</dbReference>
<dbReference type="Proteomes" id="UP000623307">
    <property type="component" value="Chromosome 2"/>
</dbReference>
<evidence type="ECO:0000313" key="4">
    <source>
        <dbReference type="Proteomes" id="UP000623307"/>
    </source>
</evidence>
<sequence length="337" mass="37456">MLILDDTYPVEFKLLMPGFNWLRLGAVVAHALNGYHSPLPAGSSISVHTRHAGRMCFEGPELVHRGVYHVGVSSPPWLVGMLAQNRLQTGHPLDLVALAVLPHKDVSTMMVRRDLGIRRVEDILERKIPLRVGIAPRGFDHPGGWIIDKVLEEYGFSLSDIESWGGKVIDSDRAPIEALAVHVKEKSRVQKIRDGELDAIFDEAIMTKPWKDITDTVDMQFLSVDGPVLDRLAAKYGAKRAVLPKGAMRGIEEDVACVDFSGWCLYCRRDLPERYAYLVTQAIVQHASEVEGMYEEGQFSPLTSRISAQVLCADDSMTYHPGAVRFYEEHGAVIGGQ</sequence>
<dbReference type="PANTHER" id="PTHR42941">
    <property type="entry name" value="SLL1037 PROTEIN"/>
    <property type="match status" value="1"/>
</dbReference>
<dbReference type="RefSeq" id="WP_063238957.1">
    <property type="nucleotide sequence ID" value="NZ_CP069810.1"/>
</dbReference>
<evidence type="ECO:0000313" key="1">
    <source>
        <dbReference type="EMBL" id="QRQ95724.1"/>
    </source>
</evidence>
<evidence type="ECO:0000313" key="2">
    <source>
        <dbReference type="EMBL" id="SPC12292.1"/>
    </source>
</evidence>